<dbReference type="GO" id="GO:0005524">
    <property type="term" value="F:ATP binding"/>
    <property type="evidence" value="ECO:0007669"/>
    <property type="project" value="UniProtKB-KW"/>
</dbReference>
<dbReference type="Gene3D" id="3.30.565.10">
    <property type="entry name" value="Histidine kinase-like ATPase, C-terminal domain"/>
    <property type="match status" value="1"/>
</dbReference>
<dbReference type="GO" id="GO:0046983">
    <property type="term" value="F:protein dimerization activity"/>
    <property type="evidence" value="ECO:0007669"/>
    <property type="project" value="InterPro"/>
</dbReference>
<evidence type="ECO:0000256" key="4">
    <source>
        <dbReference type="ARBA" id="ARBA00022679"/>
    </source>
</evidence>
<keyword evidence="8" id="KW-0902">Two-component regulatory system</keyword>
<dbReference type="STRING" id="1214101.BN159_5778"/>
<keyword evidence="6 12" id="KW-0418">Kinase</keyword>
<dbReference type="Gene3D" id="1.20.5.1930">
    <property type="match status" value="1"/>
</dbReference>
<evidence type="ECO:0000256" key="8">
    <source>
        <dbReference type="ARBA" id="ARBA00023012"/>
    </source>
</evidence>
<feature type="domain" description="Histidine kinase/HSP90-like ATPase" evidence="11">
    <location>
        <begin position="295"/>
        <end position="387"/>
    </location>
</feature>
<dbReference type="Pfam" id="PF07730">
    <property type="entry name" value="HisKA_3"/>
    <property type="match status" value="1"/>
</dbReference>
<dbReference type="SUPFAM" id="SSF55874">
    <property type="entry name" value="ATPase domain of HSP90 chaperone/DNA topoisomerase II/histidine kinase"/>
    <property type="match status" value="1"/>
</dbReference>
<comment type="catalytic activity">
    <reaction evidence="1">
        <text>ATP + protein L-histidine = ADP + protein N-phospho-L-histidine.</text>
        <dbReference type="EC" id="2.7.13.3"/>
    </reaction>
</comment>
<dbReference type="AlphaFoldDB" id="K4RAC4"/>
<dbReference type="InterPro" id="IPR011712">
    <property type="entry name" value="Sig_transdc_His_kin_sub3_dim/P"/>
</dbReference>
<dbReference type="PANTHER" id="PTHR24421:SF10">
    <property type="entry name" value="NITRATE_NITRITE SENSOR PROTEIN NARQ"/>
    <property type="match status" value="1"/>
</dbReference>
<evidence type="ECO:0000256" key="9">
    <source>
        <dbReference type="SAM" id="Coils"/>
    </source>
</evidence>
<evidence type="ECO:0000256" key="3">
    <source>
        <dbReference type="ARBA" id="ARBA00022553"/>
    </source>
</evidence>
<keyword evidence="10" id="KW-0812">Transmembrane</keyword>
<keyword evidence="4" id="KW-0808">Transferase</keyword>
<keyword evidence="9" id="KW-0175">Coiled coil</keyword>
<evidence type="ECO:0000313" key="13">
    <source>
        <dbReference type="Proteomes" id="UP000008043"/>
    </source>
</evidence>
<dbReference type="InterPro" id="IPR050482">
    <property type="entry name" value="Sensor_HK_TwoCompSys"/>
</dbReference>
<evidence type="ECO:0000256" key="5">
    <source>
        <dbReference type="ARBA" id="ARBA00022741"/>
    </source>
</evidence>
<evidence type="ECO:0000259" key="11">
    <source>
        <dbReference type="SMART" id="SM00387"/>
    </source>
</evidence>
<reference evidence="12 13" key="1">
    <citation type="journal article" date="2012" name="J. Bacteriol.">
        <title>Genome sequence of the bacterium Streptomyces davawensis JCM 4913 and heterologous production of the unique antibiotic roseoflavin.</title>
        <authorList>
            <person name="Jankowitsch F."/>
            <person name="Schwarz J."/>
            <person name="Ruckert C."/>
            <person name="Gust B."/>
            <person name="Szczepanowski R."/>
            <person name="Blom J."/>
            <person name="Pelzer S."/>
            <person name="Kalinowski J."/>
            <person name="Mack M."/>
        </authorList>
    </citation>
    <scope>NUCLEOTIDE SEQUENCE [LARGE SCALE GENOMIC DNA]</scope>
    <source>
        <strain evidence="13">DSM 101723 / JCM 4913 / KCC S-0913 / 768</strain>
    </source>
</reference>
<dbReference type="OrthoDB" id="227596at2"/>
<sequence>MAAINRDPTTAPHGARNDVLLAVAASVLAVCLALSTDAGRRPDALGWTLLIAAHVPLMWRRRKPLLVFAVVVACVLPYHVLDNNHTAPVPASFIALYTVTVTQRPFHTLLVSAAGLGLSLAGMLSLGGDKQAAELLRIYGWVLAVIFVGIDVRYYRQYIAAVFERAERAERTREEEARRRVAEERLRIARDLHDLLAHSITLIGVQTSVAAHVLSADPERLDRETVAKALDDIAETCRSARGELRTTLEVLREPGPVDARGPLPGLDGLPDLVEAARLAGARVEQTVRVRQAPPAVGAAAYRIVQEALTNAVRHAGPEPTVRVDLHEQDGALHLAVTDDGTGPTAGKTPGFGLVGMRERARSVGGTLDAGPCEPGGFQVSAVLPLMPLGETT</sequence>
<dbReference type="KEGG" id="sdv:BN159_5778"/>
<dbReference type="RefSeq" id="WP_015660493.1">
    <property type="nucleotide sequence ID" value="NC_020504.1"/>
</dbReference>
<dbReference type="InterPro" id="IPR036890">
    <property type="entry name" value="HATPase_C_sf"/>
</dbReference>
<feature type="transmembrane region" description="Helical" evidence="10">
    <location>
        <begin position="138"/>
        <end position="155"/>
    </location>
</feature>
<keyword evidence="10" id="KW-0472">Membrane</keyword>
<evidence type="ECO:0000256" key="10">
    <source>
        <dbReference type="SAM" id="Phobius"/>
    </source>
</evidence>
<name>K4RAC4_STRDJ</name>
<dbReference type="Pfam" id="PF02518">
    <property type="entry name" value="HATPase_c"/>
    <property type="match status" value="1"/>
</dbReference>
<dbReference type="GO" id="GO:0016020">
    <property type="term" value="C:membrane"/>
    <property type="evidence" value="ECO:0007669"/>
    <property type="project" value="InterPro"/>
</dbReference>
<organism evidence="12 13">
    <name type="scientific">Streptomyces davaonensis (strain DSM 101723 / JCM 4913 / KCC S-0913 / 768)</name>
    <dbReference type="NCBI Taxonomy" id="1214101"/>
    <lineage>
        <taxon>Bacteria</taxon>
        <taxon>Bacillati</taxon>
        <taxon>Actinomycetota</taxon>
        <taxon>Actinomycetes</taxon>
        <taxon>Kitasatosporales</taxon>
        <taxon>Streptomycetaceae</taxon>
        <taxon>Streptomyces</taxon>
    </lineage>
</organism>
<evidence type="ECO:0000256" key="7">
    <source>
        <dbReference type="ARBA" id="ARBA00022840"/>
    </source>
</evidence>
<dbReference type="PANTHER" id="PTHR24421">
    <property type="entry name" value="NITRATE/NITRITE SENSOR PROTEIN NARX-RELATED"/>
    <property type="match status" value="1"/>
</dbReference>
<proteinExistence type="predicted"/>
<gene>
    <name evidence="12" type="ORF">BN159_5778</name>
</gene>
<dbReference type="EC" id="2.7.13.3" evidence="2"/>
<accession>K4RAC4</accession>
<keyword evidence="10" id="KW-1133">Transmembrane helix</keyword>
<dbReference type="GO" id="GO:0000155">
    <property type="term" value="F:phosphorelay sensor kinase activity"/>
    <property type="evidence" value="ECO:0007669"/>
    <property type="project" value="InterPro"/>
</dbReference>
<keyword evidence="5" id="KW-0547">Nucleotide-binding</keyword>
<dbReference type="Proteomes" id="UP000008043">
    <property type="component" value="Chromosome"/>
</dbReference>
<keyword evidence="13" id="KW-1185">Reference proteome</keyword>
<dbReference type="SMART" id="SM00387">
    <property type="entry name" value="HATPase_c"/>
    <property type="match status" value="1"/>
</dbReference>
<feature type="transmembrane region" description="Helical" evidence="10">
    <location>
        <begin position="65"/>
        <end position="81"/>
    </location>
</feature>
<evidence type="ECO:0000256" key="1">
    <source>
        <dbReference type="ARBA" id="ARBA00000085"/>
    </source>
</evidence>
<dbReference type="eggNOG" id="COG4585">
    <property type="taxonomic scope" value="Bacteria"/>
</dbReference>
<dbReference type="InterPro" id="IPR055558">
    <property type="entry name" value="DUF7134"/>
</dbReference>
<protein>
    <recommendedName>
        <fullName evidence="2">histidine kinase</fullName>
        <ecNumber evidence="2">2.7.13.3</ecNumber>
    </recommendedName>
</protein>
<dbReference type="Pfam" id="PF23539">
    <property type="entry name" value="DUF7134"/>
    <property type="match status" value="1"/>
</dbReference>
<evidence type="ECO:0000256" key="2">
    <source>
        <dbReference type="ARBA" id="ARBA00012438"/>
    </source>
</evidence>
<feature type="coiled-coil region" evidence="9">
    <location>
        <begin position="159"/>
        <end position="186"/>
    </location>
</feature>
<keyword evidence="3" id="KW-0597">Phosphoprotein</keyword>
<evidence type="ECO:0000313" key="12">
    <source>
        <dbReference type="EMBL" id="CCK30157.1"/>
    </source>
</evidence>
<dbReference type="InterPro" id="IPR003594">
    <property type="entry name" value="HATPase_dom"/>
</dbReference>
<feature type="transmembrane region" description="Helical" evidence="10">
    <location>
        <begin position="106"/>
        <end position="126"/>
    </location>
</feature>
<dbReference type="EMBL" id="HE971709">
    <property type="protein sequence ID" value="CCK30157.1"/>
    <property type="molecule type" value="Genomic_DNA"/>
</dbReference>
<dbReference type="HOGENOM" id="CLU_000445_20_1_11"/>
<keyword evidence="7" id="KW-0067">ATP-binding</keyword>
<dbReference type="PATRIC" id="fig|1214101.3.peg.5862"/>
<dbReference type="CDD" id="cd16917">
    <property type="entry name" value="HATPase_UhpB-NarQ-NarX-like"/>
    <property type="match status" value="1"/>
</dbReference>
<evidence type="ECO:0000256" key="6">
    <source>
        <dbReference type="ARBA" id="ARBA00022777"/>
    </source>
</evidence>